<dbReference type="Pfam" id="PF01063">
    <property type="entry name" value="Aminotran_4"/>
    <property type="match status" value="1"/>
</dbReference>
<dbReference type="GO" id="GO:0008153">
    <property type="term" value="P:4-aminobenzoate biosynthetic process"/>
    <property type="evidence" value="ECO:0007669"/>
    <property type="project" value="UniProtKB-UniRule"/>
</dbReference>
<dbReference type="EMBL" id="JABFUB010000005">
    <property type="protein sequence ID" value="MCG6661599.1"/>
    <property type="molecule type" value="Genomic_DNA"/>
</dbReference>
<dbReference type="GO" id="GO:0030170">
    <property type="term" value="F:pyridoxal phosphate binding"/>
    <property type="evidence" value="ECO:0007669"/>
    <property type="project" value="InterPro"/>
</dbReference>
<keyword evidence="5" id="KW-0289">Folate biosynthesis</keyword>
<evidence type="ECO:0000313" key="14">
    <source>
        <dbReference type="Proteomes" id="UP000814353"/>
    </source>
</evidence>
<sequence>MSRPVEAWVPIDDRGLAYGDGLFETVLVRDGTPLLWSRHKARMSRGAEILGLPVPSDAELDRLPGMAGAGLKVLKLILTRGSGGPGYAAPYPAKPRLLWQLSHFAPQPVRWERGIKVRLCRLRLGIQPALAGLKHLNRLENVLARSEWNDPDVAEGLLCDSQGDLVEATSMNLFWWRQERWETPRLDRCGVAGTLRDALMERLRIEEVSMGTEVLAEAECVWLGNSVQGLWPVVRLDDAEGNLQYRWQLKREHRALQDIAHELLGYPVVPKS</sequence>
<dbReference type="EMBL" id="JACEFT010000005">
    <property type="protein sequence ID" value="MBA2778596.1"/>
    <property type="molecule type" value="Genomic_DNA"/>
</dbReference>
<reference evidence="12 14" key="1">
    <citation type="submission" date="2020-05" db="EMBL/GenBank/DDBJ databases">
        <title>Comparative genomic analysis of denitrifying bacteria from Halomonas genus.</title>
        <authorList>
            <person name="Wang L."/>
            <person name="Shao Z."/>
        </authorList>
    </citation>
    <scope>NUCLEOTIDE SEQUENCE [LARGE SCALE GENOMIC DNA]</scope>
    <source>
        <strain evidence="12 14">DSM 17331</strain>
    </source>
</reference>
<dbReference type="InterPro" id="IPR036038">
    <property type="entry name" value="Aminotransferase-like"/>
</dbReference>
<dbReference type="GO" id="GO:0008696">
    <property type="term" value="F:4-amino-4-deoxychorismate lyase activity"/>
    <property type="evidence" value="ECO:0007669"/>
    <property type="project" value="UniProtKB-UniRule"/>
</dbReference>
<evidence type="ECO:0000256" key="1">
    <source>
        <dbReference type="ARBA" id="ARBA00001933"/>
    </source>
</evidence>
<evidence type="ECO:0000313" key="11">
    <source>
        <dbReference type="EMBL" id="MBA2778596.1"/>
    </source>
</evidence>
<keyword evidence="6 11" id="KW-0456">Lyase</keyword>
<dbReference type="GO" id="GO:0005829">
    <property type="term" value="C:cytosol"/>
    <property type="evidence" value="ECO:0007669"/>
    <property type="project" value="TreeGrafter"/>
</dbReference>
<keyword evidence="4" id="KW-0663">Pyridoxal phosphate</keyword>
<dbReference type="NCBIfam" id="TIGR03461">
    <property type="entry name" value="pabC_Proteo"/>
    <property type="match status" value="1"/>
</dbReference>
<comment type="similarity">
    <text evidence="2">Belongs to the class-IV pyridoxal-phosphate-dependent aminotransferase family.</text>
</comment>
<name>A0A7W0ACW3_9GAMM</name>
<proteinExistence type="inferred from homology"/>
<gene>
    <name evidence="11" type="primary">pabC</name>
    <name evidence="11" type="ORF">H1D44_06750</name>
    <name evidence="12" type="ORF">HOP48_08530</name>
</gene>
<evidence type="ECO:0000256" key="5">
    <source>
        <dbReference type="ARBA" id="ARBA00022909"/>
    </source>
</evidence>
<dbReference type="PANTHER" id="PTHR42743">
    <property type="entry name" value="AMINO-ACID AMINOTRANSFERASE"/>
    <property type="match status" value="1"/>
</dbReference>
<comment type="caution">
    <text evidence="11">The sequence shown here is derived from an EMBL/GenBank/DDBJ whole genome shotgun (WGS) entry which is preliminary data.</text>
</comment>
<evidence type="ECO:0000313" key="12">
    <source>
        <dbReference type="EMBL" id="MCG6661599.1"/>
    </source>
</evidence>
<dbReference type="Gene3D" id="3.30.470.10">
    <property type="match status" value="1"/>
</dbReference>
<comment type="subunit">
    <text evidence="3">Homodimer.</text>
</comment>
<evidence type="ECO:0000256" key="9">
    <source>
        <dbReference type="ARBA" id="ARBA00049529"/>
    </source>
</evidence>
<dbReference type="InterPro" id="IPR001544">
    <property type="entry name" value="Aminotrans_IV"/>
</dbReference>
<evidence type="ECO:0000256" key="4">
    <source>
        <dbReference type="ARBA" id="ARBA00022898"/>
    </source>
</evidence>
<evidence type="ECO:0000256" key="7">
    <source>
        <dbReference type="ARBA" id="ARBA00035633"/>
    </source>
</evidence>
<comment type="cofactor">
    <cofactor evidence="1">
        <name>pyridoxal 5'-phosphate</name>
        <dbReference type="ChEBI" id="CHEBI:597326"/>
    </cofactor>
</comment>
<comment type="catalytic activity">
    <reaction evidence="9">
        <text>4-amino-4-deoxychorismate = 4-aminobenzoate + pyruvate + H(+)</text>
        <dbReference type="Rhea" id="RHEA:16201"/>
        <dbReference type="ChEBI" id="CHEBI:15361"/>
        <dbReference type="ChEBI" id="CHEBI:15378"/>
        <dbReference type="ChEBI" id="CHEBI:17836"/>
        <dbReference type="ChEBI" id="CHEBI:58406"/>
        <dbReference type="EC" id="4.1.3.38"/>
    </reaction>
</comment>
<dbReference type="Proteomes" id="UP000814353">
    <property type="component" value="Unassembled WGS sequence"/>
</dbReference>
<dbReference type="AlphaFoldDB" id="A0A7W0ACW3"/>
<evidence type="ECO:0000256" key="2">
    <source>
        <dbReference type="ARBA" id="ARBA00009320"/>
    </source>
</evidence>
<organism evidence="11 13">
    <name type="scientific">Billgrantia kenyensis</name>
    <dbReference type="NCBI Taxonomy" id="321266"/>
    <lineage>
        <taxon>Bacteria</taxon>
        <taxon>Pseudomonadati</taxon>
        <taxon>Pseudomonadota</taxon>
        <taxon>Gammaproteobacteria</taxon>
        <taxon>Oceanospirillales</taxon>
        <taxon>Halomonadaceae</taxon>
        <taxon>Billgrantia</taxon>
    </lineage>
</organism>
<dbReference type="PANTHER" id="PTHR42743:SF2">
    <property type="entry name" value="AMINODEOXYCHORISMATE LYASE"/>
    <property type="match status" value="1"/>
</dbReference>
<comment type="pathway">
    <text evidence="7">Cofactor biosynthesis; tetrahydrofolate biosynthesis; 4-aminobenzoate from chorismate: step 2/2.</text>
</comment>
<evidence type="ECO:0000256" key="6">
    <source>
        <dbReference type="ARBA" id="ARBA00023239"/>
    </source>
</evidence>
<evidence type="ECO:0000256" key="8">
    <source>
        <dbReference type="ARBA" id="ARBA00035676"/>
    </source>
</evidence>
<accession>A0A7W0ACW3</accession>
<reference evidence="11 13" key="2">
    <citation type="submission" date="2020-07" db="EMBL/GenBank/DDBJ databases">
        <title>Identification of Halomonas strains.</title>
        <authorList>
            <person name="Xiao Z."/>
            <person name="Shen J."/>
        </authorList>
    </citation>
    <scope>NUCLEOTIDE SEQUENCE [LARGE SCALE GENOMIC DNA]</scope>
    <source>
        <strain evidence="11 13">DSM 17331</strain>
    </source>
</reference>
<evidence type="ECO:0000256" key="3">
    <source>
        <dbReference type="ARBA" id="ARBA00011738"/>
    </source>
</evidence>
<dbReference type="InterPro" id="IPR043131">
    <property type="entry name" value="BCAT-like_N"/>
</dbReference>
<dbReference type="RefSeq" id="WP_181514078.1">
    <property type="nucleotide sequence ID" value="NZ_JABFUB010000005.1"/>
</dbReference>
<dbReference type="InterPro" id="IPR043132">
    <property type="entry name" value="BCAT-like_C"/>
</dbReference>
<dbReference type="Proteomes" id="UP000518091">
    <property type="component" value="Unassembled WGS sequence"/>
</dbReference>
<dbReference type="InterPro" id="IPR050571">
    <property type="entry name" value="Class-IV_PLP-Dep_Aminotrnsfr"/>
</dbReference>
<dbReference type="InterPro" id="IPR017824">
    <property type="entry name" value="Aminodeoxychorismate_lyase_IV"/>
</dbReference>
<keyword evidence="14" id="KW-1185">Reference proteome</keyword>
<evidence type="ECO:0000256" key="10">
    <source>
        <dbReference type="NCBIfam" id="TIGR03461"/>
    </source>
</evidence>
<dbReference type="EC" id="4.1.3.38" evidence="8 10"/>
<protein>
    <recommendedName>
        <fullName evidence="8 10">Aminodeoxychorismate lyase</fullName>
        <ecNumber evidence="8 10">4.1.3.38</ecNumber>
    </recommendedName>
</protein>
<dbReference type="SUPFAM" id="SSF56752">
    <property type="entry name" value="D-aminoacid aminotransferase-like PLP-dependent enzymes"/>
    <property type="match status" value="1"/>
</dbReference>
<dbReference type="Gene3D" id="3.20.10.10">
    <property type="entry name" value="D-amino Acid Aminotransferase, subunit A, domain 2"/>
    <property type="match status" value="1"/>
</dbReference>
<dbReference type="GO" id="GO:0046656">
    <property type="term" value="P:folic acid biosynthetic process"/>
    <property type="evidence" value="ECO:0007669"/>
    <property type="project" value="UniProtKB-KW"/>
</dbReference>
<evidence type="ECO:0000313" key="13">
    <source>
        <dbReference type="Proteomes" id="UP000518091"/>
    </source>
</evidence>